<accession>A0A2T6FWB5</accession>
<evidence type="ECO:0000313" key="2">
    <source>
        <dbReference type="Proteomes" id="UP000244184"/>
    </source>
</evidence>
<dbReference type="Proteomes" id="UP000244184">
    <property type="component" value="Unassembled WGS sequence"/>
</dbReference>
<dbReference type="AlphaFoldDB" id="A0A2T6FWB5"/>
<proteinExistence type="predicted"/>
<dbReference type="EMBL" id="PYHP01000072">
    <property type="protein sequence ID" value="PUA36182.1"/>
    <property type="molecule type" value="Genomic_DNA"/>
</dbReference>
<gene>
    <name evidence="1" type="ORF">C8Z91_27460</name>
</gene>
<sequence length="298" mass="33384">MNASSMEHVMQQLSATTDLAERRRIAKEIIEEITAPTMASKAVSLAKDSLEDVLQDHHTGELGTYLDVNDPEQVVALIEIVHQCLEAGGDLSGIIIPIARLHHLDRKESEKTDTELYLQYRAAALLDALLAAEVPLPDEAVQLILVAGKRYVKDQATKQYICSIHWRLADSGVNISGAIPSLVTIFKNGETSELVQYSLLALWAAVRQGYFDTPIPDSDLSYQVWLKHLISSGTYKLKKKDEPNQLGIIGCLIETVRTYPELKGLAAEYLEQCKIREPKRPTTDYQHDLNHYFSLCRE</sequence>
<organism evidence="1 2">
    <name type="scientific">Paenibacillus elgii</name>
    <dbReference type="NCBI Taxonomy" id="189691"/>
    <lineage>
        <taxon>Bacteria</taxon>
        <taxon>Bacillati</taxon>
        <taxon>Bacillota</taxon>
        <taxon>Bacilli</taxon>
        <taxon>Bacillales</taxon>
        <taxon>Paenibacillaceae</taxon>
        <taxon>Paenibacillus</taxon>
    </lineage>
</organism>
<dbReference type="RefSeq" id="WP_108534077.1">
    <property type="nucleotide sequence ID" value="NZ_PYHP01000072.1"/>
</dbReference>
<protein>
    <recommendedName>
        <fullName evidence="3">DUF2785 domain-containing protein</fullName>
    </recommendedName>
</protein>
<comment type="caution">
    <text evidence="1">The sequence shown here is derived from an EMBL/GenBank/DDBJ whole genome shotgun (WGS) entry which is preliminary data.</text>
</comment>
<evidence type="ECO:0008006" key="3">
    <source>
        <dbReference type="Google" id="ProtNLM"/>
    </source>
</evidence>
<name>A0A2T6FWB5_9BACL</name>
<evidence type="ECO:0000313" key="1">
    <source>
        <dbReference type="EMBL" id="PUA36182.1"/>
    </source>
</evidence>
<reference evidence="1 2" key="1">
    <citation type="submission" date="2018-03" db="EMBL/GenBank/DDBJ databases">
        <title>Genome sequence of Paenibacillus elgii strain AC13 an antimicrobial compound producing bacteria.</title>
        <authorList>
            <person name="Kurokawa A.S."/>
            <person name="Araujo J.F."/>
            <person name="Costa R.A."/>
            <person name="Ortega D.B."/>
            <person name="Pires A.S."/>
            <person name="Pappas G.J.Jr."/>
            <person name="Franco O.L."/>
            <person name="Barreto C."/>
            <person name="Magalhaes B.S."/>
            <person name="Kruger R.H."/>
        </authorList>
    </citation>
    <scope>NUCLEOTIDE SEQUENCE [LARGE SCALE GENOMIC DNA]</scope>
    <source>
        <strain evidence="1 2">AC13</strain>
    </source>
</reference>